<dbReference type="InterPro" id="IPR036424">
    <property type="entry name" value="UPP_synth-like_sf"/>
</dbReference>
<dbReference type="EMBL" id="LAZR01056795">
    <property type="protein sequence ID" value="KKK73413.1"/>
    <property type="molecule type" value="Genomic_DNA"/>
</dbReference>
<accession>A0A0F8XWR9</accession>
<dbReference type="GO" id="GO:0016765">
    <property type="term" value="F:transferase activity, transferring alkyl or aryl (other than methyl) groups"/>
    <property type="evidence" value="ECO:0007669"/>
    <property type="project" value="InterPro"/>
</dbReference>
<evidence type="ECO:0000313" key="2">
    <source>
        <dbReference type="EMBL" id="KKK73413.1"/>
    </source>
</evidence>
<feature type="non-terminal residue" evidence="2">
    <location>
        <position position="184"/>
    </location>
</feature>
<proteinExistence type="predicted"/>
<organism evidence="2">
    <name type="scientific">marine sediment metagenome</name>
    <dbReference type="NCBI Taxonomy" id="412755"/>
    <lineage>
        <taxon>unclassified sequences</taxon>
        <taxon>metagenomes</taxon>
        <taxon>ecological metagenomes</taxon>
    </lineage>
</organism>
<sequence length="184" mass="21260">MALQHTTERNQHLKTELEDYGLINTILPLLDDMDLTVDDLKYFQELSPYLILDGHRTGVRNENASPAHGYVEGAQFSLRFASVLKKLGGKQATFLIHTLRNYKTMDRMEAIFDAITDVGKKFVSKAYEKNIKLRYYGHEVHDSYAMADIINRAEEFTKNCSGFDLYYLTNYSEQWGVDNQSELE</sequence>
<evidence type="ECO:0000256" key="1">
    <source>
        <dbReference type="ARBA" id="ARBA00022679"/>
    </source>
</evidence>
<dbReference type="Gene3D" id="3.40.1180.10">
    <property type="entry name" value="Decaprenyl diphosphate synthase-like"/>
    <property type="match status" value="1"/>
</dbReference>
<reference evidence="2" key="1">
    <citation type="journal article" date="2015" name="Nature">
        <title>Complex archaea that bridge the gap between prokaryotes and eukaryotes.</title>
        <authorList>
            <person name="Spang A."/>
            <person name="Saw J.H."/>
            <person name="Jorgensen S.L."/>
            <person name="Zaremba-Niedzwiedzka K."/>
            <person name="Martijn J."/>
            <person name="Lind A.E."/>
            <person name="van Eijk R."/>
            <person name="Schleper C."/>
            <person name="Guy L."/>
            <person name="Ettema T.J."/>
        </authorList>
    </citation>
    <scope>NUCLEOTIDE SEQUENCE</scope>
</reference>
<dbReference type="InterPro" id="IPR001441">
    <property type="entry name" value="UPP_synth-like"/>
</dbReference>
<dbReference type="Pfam" id="PF01255">
    <property type="entry name" value="Prenyltransf"/>
    <property type="match status" value="1"/>
</dbReference>
<name>A0A0F8XWR9_9ZZZZ</name>
<comment type="caution">
    <text evidence="2">The sequence shown here is derived from an EMBL/GenBank/DDBJ whole genome shotgun (WGS) entry which is preliminary data.</text>
</comment>
<protein>
    <submittedName>
        <fullName evidence="2">Uncharacterized protein</fullName>
    </submittedName>
</protein>
<keyword evidence="1" id="KW-0808">Transferase</keyword>
<dbReference type="AlphaFoldDB" id="A0A0F8XWR9"/>
<gene>
    <name evidence="2" type="ORF">LCGC14_2894070</name>
</gene>
<dbReference type="SUPFAM" id="SSF64005">
    <property type="entry name" value="Undecaprenyl diphosphate synthase"/>
    <property type="match status" value="1"/>
</dbReference>